<evidence type="ECO:0000313" key="4">
    <source>
        <dbReference type="Proteomes" id="UP000658131"/>
    </source>
</evidence>
<proteinExistence type="predicted"/>
<dbReference type="RefSeq" id="WP_262399867.1">
    <property type="nucleotide sequence ID" value="NZ_JACRTB010000010.1"/>
</dbReference>
<dbReference type="CDD" id="cd00093">
    <property type="entry name" value="HTH_XRE"/>
    <property type="match status" value="1"/>
</dbReference>
<evidence type="ECO:0000313" key="3">
    <source>
        <dbReference type="EMBL" id="MBC8576338.1"/>
    </source>
</evidence>
<dbReference type="PANTHER" id="PTHR46797">
    <property type="entry name" value="HTH-TYPE TRANSCRIPTIONAL REGULATOR"/>
    <property type="match status" value="1"/>
</dbReference>
<dbReference type="Proteomes" id="UP000658131">
    <property type="component" value="Unassembled WGS sequence"/>
</dbReference>
<sequence>MDYYAIGQRIRKIRKAHNLSQENLSEMIGISVTHMSHIETGNTKLSLQVLVDLAIALEVRTDDLLYDKSFAERNTAIEAIVQILDTCTTQQIRVIEDIIKATKTSLSQHF</sequence>
<dbReference type="Pfam" id="PF01381">
    <property type="entry name" value="HTH_3"/>
    <property type="match status" value="1"/>
</dbReference>
<organism evidence="3 4">
    <name type="scientific">Yanshouia hominis</name>
    <dbReference type="NCBI Taxonomy" id="2763673"/>
    <lineage>
        <taxon>Bacteria</taxon>
        <taxon>Bacillati</taxon>
        <taxon>Bacillota</taxon>
        <taxon>Clostridia</taxon>
        <taxon>Eubacteriales</taxon>
        <taxon>Oscillospiraceae</taxon>
        <taxon>Yanshouia</taxon>
    </lineage>
</organism>
<feature type="domain" description="HTH cro/C1-type" evidence="2">
    <location>
        <begin position="10"/>
        <end position="64"/>
    </location>
</feature>
<evidence type="ECO:0000256" key="1">
    <source>
        <dbReference type="ARBA" id="ARBA00023125"/>
    </source>
</evidence>
<dbReference type="PANTHER" id="PTHR46797:SF1">
    <property type="entry name" value="METHYLPHOSPHONATE SYNTHASE"/>
    <property type="match status" value="1"/>
</dbReference>
<dbReference type="InterPro" id="IPR001387">
    <property type="entry name" value="Cro/C1-type_HTH"/>
</dbReference>
<name>A0ABR7NIU2_9FIRM</name>
<dbReference type="InterPro" id="IPR050807">
    <property type="entry name" value="TransReg_Diox_bact_type"/>
</dbReference>
<dbReference type="InterPro" id="IPR010982">
    <property type="entry name" value="Lambda_DNA-bd_dom_sf"/>
</dbReference>
<keyword evidence="1" id="KW-0238">DNA-binding</keyword>
<protein>
    <submittedName>
        <fullName evidence="3">Helix-turn-helix transcriptional regulator</fullName>
    </submittedName>
</protein>
<dbReference type="PROSITE" id="PS50943">
    <property type="entry name" value="HTH_CROC1"/>
    <property type="match status" value="1"/>
</dbReference>
<comment type="caution">
    <text evidence="3">The sequence shown here is derived from an EMBL/GenBank/DDBJ whole genome shotgun (WGS) entry which is preliminary data.</text>
</comment>
<dbReference type="SMART" id="SM00530">
    <property type="entry name" value="HTH_XRE"/>
    <property type="match status" value="1"/>
</dbReference>
<reference evidence="3 4" key="1">
    <citation type="submission" date="2020-08" db="EMBL/GenBank/DDBJ databases">
        <title>Genome public.</title>
        <authorList>
            <person name="Liu C."/>
            <person name="Sun Q."/>
        </authorList>
    </citation>
    <scope>NUCLEOTIDE SEQUENCE [LARGE SCALE GENOMIC DNA]</scope>
    <source>
        <strain evidence="3 4">BX1</strain>
    </source>
</reference>
<dbReference type="Gene3D" id="1.10.260.40">
    <property type="entry name" value="lambda repressor-like DNA-binding domains"/>
    <property type="match status" value="1"/>
</dbReference>
<dbReference type="EMBL" id="JACRTB010000010">
    <property type="protein sequence ID" value="MBC8576338.1"/>
    <property type="molecule type" value="Genomic_DNA"/>
</dbReference>
<keyword evidence="4" id="KW-1185">Reference proteome</keyword>
<accession>A0ABR7NIU2</accession>
<evidence type="ECO:0000259" key="2">
    <source>
        <dbReference type="PROSITE" id="PS50943"/>
    </source>
</evidence>
<gene>
    <name evidence="3" type="ORF">H8717_07970</name>
</gene>
<dbReference type="SUPFAM" id="SSF47413">
    <property type="entry name" value="lambda repressor-like DNA-binding domains"/>
    <property type="match status" value="1"/>
</dbReference>